<name>A0ACB9GDY6_CICIN</name>
<evidence type="ECO:0000313" key="2">
    <source>
        <dbReference type="Proteomes" id="UP001055811"/>
    </source>
</evidence>
<protein>
    <submittedName>
        <fullName evidence="1">Uncharacterized protein</fullName>
    </submittedName>
</protein>
<gene>
    <name evidence="1" type="ORF">L2E82_11850</name>
</gene>
<keyword evidence="2" id="KW-1185">Reference proteome</keyword>
<organism evidence="1 2">
    <name type="scientific">Cichorium intybus</name>
    <name type="common">Chicory</name>
    <dbReference type="NCBI Taxonomy" id="13427"/>
    <lineage>
        <taxon>Eukaryota</taxon>
        <taxon>Viridiplantae</taxon>
        <taxon>Streptophyta</taxon>
        <taxon>Embryophyta</taxon>
        <taxon>Tracheophyta</taxon>
        <taxon>Spermatophyta</taxon>
        <taxon>Magnoliopsida</taxon>
        <taxon>eudicotyledons</taxon>
        <taxon>Gunneridae</taxon>
        <taxon>Pentapetalae</taxon>
        <taxon>asterids</taxon>
        <taxon>campanulids</taxon>
        <taxon>Asterales</taxon>
        <taxon>Asteraceae</taxon>
        <taxon>Cichorioideae</taxon>
        <taxon>Cichorieae</taxon>
        <taxon>Cichoriinae</taxon>
        <taxon>Cichorium</taxon>
    </lineage>
</organism>
<accession>A0ACB9GDY6</accession>
<proteinExistence type="predicted"/>
<reference evidence="2" key="1">
    <citation type="journal article" date="2022" name="Mol. Ecol. Resour.">
        <title>The genomes of chicory, endive, great burdock and yacon provide insights into Asteraceae palaeo-polyploidization history and plant inulin production.</title>
        <authorList>
            <person name="Fan W."/>
            <person name="Wang S."/>
            <person name="Wang H."/>
            <person name="Wang A."/>
            <person name="Jiang F."/>
            <person name="Liu H."/>
            <person name="Zhao H."/>
            <person name="Xu D."/>
            <person name="Zhang Y."/>
        </authorList>
    </citation>
    <scope>NUCLEOTIDE SEQUENCE [LARGE SCALE GENOMIC DNA]</scope>
    <source>
        <strain evidence="2">cv. Punajuju</strain>
    </source>
</reference>
<dbReference type="EMBL" id="CM042010">
    <property type="protein sequence ID" value="KAI3781824.1"/>
    <property type="molecule type" value="Genomic_DNA"/>
</dbReference>
<dbReference type="Proteomes" id="UP001055811">
    <property type="component" value="Linkage Group LG02"/>
</dbReference>
<sequence length="276" mass="31473">MEYNDAIAPFVMKTYQMVNDPSSDNLIRWGKADNSFIVIDSLRFSQWLLPAFFKHSNFSSFIRQLNTYGFRKVDPDRCEFANEWFLRGQVHLLKNIGRKRQSNIRGNCTVHSRSEDDEEDEMAVEIARLKQEQKALEKEMVGLKKRLEATERRPKQIMALLCQVAEDPQILPRMMFETEQKRLLEKKRQRRSPASSSGTTNSLKCEENESRIDEAFTGGKLIWRSSTLADTPSMRFPANMAGGRGGSFDNDHGSGPVGSDVRPPPPYPFSLLGGGF</sequence>
<evidence type="ECO:0000313" key="1">
    <source>
        <dbReference type="EMBL" id="KAI3781824.1"/>
    </source>
</evidence>
<comment type="caution">
    <text evidence="1">The sequence shown here is derived from an EMBL/GenBank/DDBJ whole genome shotgun (WGS) entry which is preliminary data.</text>
</comment>
<reference evidence="1 2" key="2">
    <citation type="journal article" date="2022" name="Mol. Ecol. Resour.">
        <title>The genomes of chicory, endive, great burdock and yacon provide insights into Asteraceae paleo-polyploidization history and plant inulin production.</title>
        <authorList>
            <person name="Fan W."/>
            <person name="Wang S."/>
            <person name="Wang H."/>
            <person name="Wang A."/>
            <person name="Jiang F."/>
            <person name="Liu H."/>
            <person name="Zhao H."/>
            <person name="Xu D."/>
            <person name="Zhang Y."/>
        </authorList>
    </citation>
    <scope>NUCLEOTIDE SEQUENCE [LARGE SCALE GENOMIC DNA]</scope>
    <source>
        <strain evidence="2">cv. Punajuju</strain>
        <tissue evidence="1">Leaves</tissue>
    </source>
</reference>